<dbReference type="EMBL" id="LNIX01000003">
    <property type="protein sequence ID" value="OXA57652.1"/>
    <property type="molecule type" value="Genomic_DNA"/>
</dbReference>
<proteinExistence type="inferred from homology"/>
<evidence type="ECO:0000259" key="3">
    <source>
        <dbReference type="Pfam" id="PF13193"/>
    </source>
</evidence>
<gene>
    <name evidence="4" type="ORF">Fcan01_06600</name>
</gene>
<feature type="domain" description="AMP-binding enzyme C-terminal" evidence="3">
    <location>
        <begin position="71"/>
        <end position="150"/>
    </location>
</feature>
<dbReference type="SUPFAM" id="SSF56801">
    <property type="entry name" value="Acetyl-CoA synthetase-like"/>
    <property type="match status" value="1"/>
</dbReference>
<evidence type="ECO:0000256" key="1">
    <source>
        <dbReference type="ARBA" id="ARBA00006432"/>
    </source>
</evidence>
<dbReference type="OrthoDB" id="10253869at2759"/>
<dbReference type="GO" id="GO:0016405">
    <property type="term" value="F:CoA-ligase activity"/>
    <property type="evidence" value="ECO:0007669"/>
    <property type="project" value="TreeGrafter"/>
</dbReference>
<dbReference type="Gene3D" id="3.30.300.30">
    <property type="match status" value="1"/>
</dbReference>
<evidence type="ECO:0000256" key="2">
    <source>
        <dbReference type="ARBA" id="ARBA00022598"/>
    </source>
</evidence>
<keyword evidence="5" id="KW-1185">Reference proteome</keyword>
<name>A0A226EJ43_FOLCA</name>
<reference evidence="4 5" key="1">
    <citation type="submission" date="2015-12" db="EMBL/GenBank/DDBJ databases">
        <title>The genome of Folsomia candida.</title>
        <authorList>
            <person name="Faddeeva A."/>
            <person name="Derks M.F."/>
            <person name="Anvar Y."/>
            <person name="Smit S."/>
            <person name="Van Straalen N."/>
            <person name="Roelofs D."/>
        </authorList>
    </citation>
    <scope>NUCLEOTIDE SEQUENCE [LARGE SCALE GENOMIC DNA]</scope>
    <source>
        <strain evidence="4 5">VU population</strain>
        <tissue evidence="4">Whole body</tissue>
    </source>
</reference>
<accession>A0A226EJ43</accession>
<organism evidence="4 5">
    <name type="scientific">Folsomia candida</name>
    <name type="common">Springtail</name>
    <dbReference type="NCBI Taxonomy" id="158441"/>
    <lineage>
        <taxon>Eukaryota</taxon>
        <taxon>Metazoa</taxon>
        <taxon>Ecdysozoa</taxon>
        <taxon>Arthropoda</taxon>
        <taxon>Hexapoda</taxon>
        <taxon>Collembola</taxon>
        <taxon>Entomobryomorpha</taxon>
        <taxon>Isotomoidea</taxon>
        <taxon>Isotomidae</taxon>
        <taxon>Proisotominae</taxon>
        <taxon>Folsomia</taxon>
    </lineage>
</organism>
<evidence type="ECO:0000313" key="5">
    <source>
        <dbReference type="Proteomes" id="UP000198287"/>
    </source>
</evidence>
<comment type="similarity">
    <text evidence="1">Belongs to the ATP-dependent AMP-binding enzyme family.</text>
</comment>
<dbReference type="InterPro" id="IPR045851">
    <property type="entry name" value="AMP-bd_C_sf"/>
</dbReference>
<dbReference type="InterPro" id="IPR025110">
    <property type="entry name" value="AMP-bd_C"/>
</dbReference>
<dbReference type="PANTHER" id="PTHR24096:SF149">
    <property type="entry name" value="AMP-BINDING DOMAIN-CONTAINING PROTEIN-RELATED"/>
    <property type="match status" value="1"/>
</dbReference>
<evidence type="ECO:0000313" key="4">
    <source>
        <dbReference type="EMBL" id="OXA57652.1"/>
    </source>
</evidence>
<dbReference type="AlphaFoldDB" id="A0A226EJ43"/>
<dbReference type="Proteomes" id="UP000198287">
    <property type="component" value="Unassembled WGS sequence"/>
</dbReference>
<dbReference type="PANTHER" id="PTHR24096">
    <property type="entry name" value="LONG-CHAIN-FATTY-ACID--COA LIGASE"/>
    <property type="match status" value="1"/>
</dbReference>
<protein>
    <submittedName>
        <fullName evidence="4">Putative 4-coumarate--CoA ligase 1</fullName>
    </submittedName>
</protein>
<sequence>MVCQIPEADFFVESDLIHPIELSEKINVDFELKTKNEKSLTCSIKAVDDYLSKAFKLCDTNSLLWQISLAEIEEIVLKHPAVEDAVVVGVTNPHDGNDDRIPRAFVVLKPEFSNESCASEIRAFVDERVASYKKLRGGLFIISSLPKNKPNKMEDCDNLMLLAPAPAA</sequence>
<dbReference type="Pfam" id="PF13193">
    <property type="entry name" value="AMP-binding_C"/>
    <property type="match status" value="1"/>
</dbReference>
<keyword evidence="2 4" id="KW-0436">Ligase</keyword>
<comment type="caution">
    <text evidence="4">The sequence shown here is derived from an EMBL/GenBank/DDBJ whole genome shotgun (WGS) entry which is preliminary data.</text>
</comment>